<dbReference type="PANTHER" id="PTHR38011">
    <property type="entry name" value="DIHYDROFOLATE REDUCTASE FAMILY PROTEIN (AFU_ORTHOLOGUE AFUA_8G06820)"/>
    <property type="match status" value="1"/>
</dbReference>
<dbReference type="SUPFAM" id="SSF53597">
    <property type="entry name" value="Dihydrofolate reductase-like"/>
    <property type="match status" value="1"/>
</dbReference>
<dbReference type="Pfam" id="PF01872">
    <property type="entry name" value="RibD_C"/>
    <property type="match status" value="1"/>
</dbReference>
<name>A0A939C1X4_9ACTN</name>
<keyword evidence="3" id="KW-1185">Reference proteome</keyword>
<proteinExistence type="predicted"/>
<dbReference type="GO" id="GO:0009231">
    <property type="term" value="P:riboflavin biosynthetic process"/>
    <property type="evidence" value="ECO:0007669"/>
    <property type="project" value="InterPro"/>
</dbReference>
<dbReference type="InterPro" id="IPR002734">
    <property type="entry name" value="RibDG_C"/>
</dbReference>
<dbReference type="InterPro" id="IPR024072">
    <property type="entry name" value="DHFR-like_dom_sf"/>
</dbReference>
<dbReference type="RefSeq" id="WP_205260574.1">
    <property type="nucleotide sequence ID" value="NZ_JAERWK010000012.1"/>
</dbReference>
<accession>A0A939C1X4</accession>
<dbReference type="PANTHER" id="PTHR38011:SF12">
    <property type="entry name" value="BIFUNCTIONAL DEAMINASE-REDUCTASE DOMAIN PROTEIN"/>
    <property type="match status" value="1"/>
</dbReference>
<organism evidence="2 3">
    <name type="scientific">Nakamurella leprariae</name>
    <dbReference type="NCBI Taxonomy" id="2803911"/>
    <lineage>
        <taxon>Bacteria</taxon>
        <taxon>Bacillati</taxon>
        <taxon>Actinomycetota</taxon>
        <taxon>Actinomycetes</taxon>
        <taxon>Nakamurellales</taxon>
        <taxon>Nakamurellaceae</taxon>
        <taxon>Nakamurella</taxon>
    </lineage>
</organism>
<dbReference type="AlphaFoldDB" id="A0A939C1X4"/>
<dbReference type="Gene3D" id="3.40.430.10">
    <property type="entry name" value="Dihydrofolate Reductase, subunit A"/>
    <property type="match status" value="1"/>
</dbReference>
<feature type="domain" description="Bacterial bifunctional deaminase-reductase C-terminal" evidence="1">
    <location>
        <begin position="10"/>
        <end position="200"/>
    </location>
</feature>
<dbReference type="Proteomes" id="UP000663792">
    <property type="component" value="Unassembled WGS sequence"/>
</dbReference>
<sequence length="217" mass="23645">MDEQDRGGEVTCSVAVSLDGYVAGPDQRLDQPLGRWAEQLLHRWMFDEPEQHRAELAAITDAGAFVMGRNMFGPVRGGWDSWAGPDPWRGWWGEAPPYHAPVFVLTHHEREPLTMAGGTTFVFVTEGPEVALTRAREAAGARNVAIAGGAATINQYLRALAIDELRLHVAPVTLGAGERLFDGVGRLDLRLVEVRGTDRVTHLRYRVGTGPVAVDGA</sequence>
<dbReference type="InterPro" id="IPR050765">
    <property type="entry name" value="Riboflavin_Biosynth_HTPR"/>
</dbReference>
<comment type="caution">
    <text evidence="2">The sequence shown here is derived from an EMBL/GenBank/DDBJ whole genome shotgun (WGS) entry which is preliminary data.</text>
</comment>
<protein>
    <submittedName>
        <fullName evidence="2">Dihydrofolate reductase</fullName>
    </submittedName>
</protein>
<reference evidence="2" key="1">
    <citation type="submission" date="2021-01" db="EMBL/GenBank/DDBJ databases">
        <title>YIM 132084 draft genome.</title>
        <authorList>
            <person name="An D."/>
        </authorList>
    </citation>
    <scope>NUCLEOTIDE SEQUENCE</scope>
    <source>
        <strain evidence="2">YIM 132084</strain>
    </source>
</reference>
<evidence type="ECO:0000313" key="2">
    <source>
        <dbReference type="EMBL" id="MBM9467619.1"/>
    </source>
</evidence>
<evidence type="ECO:0000259" key="1">
    <source>
        <dbReference type="Pfam" id="PF01872"/>
    </source>
</evidence>
<dbReference type="EMBL" id="JAERWK010000012">
    <property type="protein sequence ID" value="MBM9467619.1"/>
    <property type="molecule type" value="Genomic_DNA"/>
</dbReference>
<dbReference type="GO" id="GO:0008703">
    <property type="term" value="F:5-amino-6-(5-phosphoribosylamino)uracil reductase activity"/>
    <property type="evidence" value="ECO:0007669"/>
    <property type="project" value="InterPro"/>
</dbReference>
<gene>
    <name evidence="2" type="ORF">JL106_10045</name>
</gene>
<evidence type="ECO:0000313" key="3">
    <source>
        <dbReference type="Proteomes" id="UP000663792"/>
    </source>
</evidence>